<name>A0A544SU80_9BACI</name>
<feature type="transmembrane region" description="Helical" evidence="2">
    <location>
        <begin position="54"/>
        <end position="76"/>
    </location>
</feature>
<dbReference type="AlphaFoldDB" id="A0A544SU80"/>
<dbReference type="Pfam" id="PF14014">
    <property type="entry name" value="DUF4230"/>
    <property type="match status" value="1"/>
</dbReference>
<keyword evidence="2" id="KW-0812">Transmembrane</keyword>
<dbReference type="RefSeq" id="WP_142608493.1">
    <property type="nucleotide sequence ID" value="NZ_VDGG01000043.1"/>
</dbReference>
<keyword evidence="2" id="KW-1133">Transmembrane helix</keyword>
<organism evidence="3 4">
    <name type="scientific">Psychrobacillus soli</name>
    <dbReference type="NCBI Taxonomy" id="1543965"/>
    <lineage>
        <taxon>Bacteria</taxon>
        <taxon>Bacillati</taxon>
        <taxon>Bacillota</taxon>
        <taxon>Bacilli</taxon>
        <taxon>Bacillales</taxon>
        <taxon>Bacillaceae</taxon>
        <taxon>Psychrobacillus</taxon>
    </lineage>
</organism>
<keyword evidence="1" id="KW-0175">Coiled coil</keyword>
<protein>
    <submittedName>
        <fullName evidence="3">DUF4230 domain-containing protein</fullName>
    </submittedName>
</protein>
<evidence type="ECO:0000313" key="3">
    <source>
        <dbReference type="EMBL" id="TQR08749.1"/>
    </source>
</evidence>
<proteinExistence type="predicted"/>
<keyword evidence="4" id="KW-1185">Reference proteome</keyword>
<gene>
    <name evidence="3" type="ORF">FG383_16485</name>
</gene>
<dbReference type="InterPro" id="IPR025324">
    <property type="entry name" value="DUF4230"/>
</dbReference>
<evidence type="ECO:0000256" key="2">
    <source>
        <dbReference type="SAM" id="Phobius"/>
    </source>
</evidence>
<feature type="coiled-coil region" evidence="1">
    <location>
        <begin position="3"/>
        <end position="30"/>
    </location>
</feature>
<sequence length="250" mass="28349">MRKDDKIREMEKLLEELKAQKNETTATIAENHSSRGFTFWKMPRALYRLRAKSFVILVLLVILLIAALPFAAYWAIQGSTFTESKGSIVERVQALNELSTAEAYTKVIIERQDNQLFGKEIGIDLPGTKRQLLVVVPGSVRAGVDFSQVTESDIKVDDEHKTARLTLPMPQFLGGPEIFFDQVEVFSYEGLFREKADITEAYELAEIAKEMMIEETTGQGILQLAEENAAKSVKEMFQLVDYDVQVEFKE</sequence>
<dbReference type="OrthoDB" id="152992at2"/>
<evidence type="ECO:0000256" key="1">
    <source>
        <dbReference type="SAM" id="Coils"/>
    </source>
</evidence>
<evidence type="ECO:0000313" key="4">
    <source>
        <dbReference type="Proteomes" id="UP000318937"/>
    </source>
</evidence>
<dbReference type="EMBL" id="VDGG01000043">
    <property type="protein sequence ID" value="TQR08749.1"/>
    <property type="molecule type" value="Genomic_DNA"/>
</dbReference>
<keyword evidence="2" id="KW-0472">Membrane</keyword>
<accession>A0A544SU80</accession>
<reference evidence="3 4" key="1">
    <citation type="submission" date="2019-05" db="EMBL/GenBank/DDBJ databases">
        <title>Psychrobacillus vulpis sp. nov., a new species isolated from feces of a red fox that inhabits in The Tablas de Daimiel Natural Park, Albacete, Spain.</title>
        <authorList>
            <person name="Rodriguez M."/>
            <person name="Reina J.C."/>
            <person name="Bejar V."/>
            <person name="Llamas I."/>
        </authorList>
    </citation>
    <scope>NUCLEOTIDE SEQUENCE [LARGE SCALE GENOMIC DNA]</scope>
    <source>
        <strain evidence="3 4">NHI-2</strain>
    </source>
</reference>
<comment type="caution">
    <text evidence="3">The sequence shown here is derived from an EMBL/GenBank/DDBJ whole genome shotgun (WGS) entry which is preliminary data.</text>
</comment>
<dbReference type="Proteomes" id="UP000318937">
    <property type="component" value="Unassembled WGS sequence"/>
</dbReference>